<evidence type="ECO:0000256" key="11">
    <source>
        <dbReference type="ARBA" id="ARBA00022801"/>
    </source>
</evidence>
<evidence type="ECO:0000256" key="5">
    <source>
        <dbReference type="ARBA" id="ARBA00014116"/>
    </source>
</evidence>
<dbReference type="Gene3D" id="3.50.30.30">
    <property type="match status" value="1"/>
</dbReference>
<evidence type="ECO:0000256" key="2">
    <source>
        <dbReference type="ARBA" id="ARBA00004371"/>
    </source>
</evidence>
<keyword evidence="12" id="KW-0256">Endoplasmic reticulum</keyword>
<comment type="subcellular location">
    <subcellularLocation>
        <location evidence="1">Endoplasmic reticulum</location>
    </subcellularLocation>
    <subcellularLocation>
        <location evidence="3">Golgi apparatus</location>
    </subcellularLocation>
    <subcellularLocation>
        <location evidence="2">Lysosome</location>
    </subcellularLocation>
    <subcellularLocation>
        <location evidence="4">Secreted</location>
    </subcellularLocation>
</comment>
<evidence type="ECO:0000313" key="23">
    <source>
        <dbReference type="EMBL" id="WMN11210.1"/>
    </source>
</evidence>
<evidence type="ECO:0000313" key="24">
    <source>
        <dbReference type="Proteomes" id="UP001230496"/>
    </source>
</evidence>
<keyword evidence="24" id="KW-1185">Reference proteome</keyword>
<organism evidence="23 24">
    <name type="scientific">Marivirga salinarum</name>
    <dbReference type="NCBI Taxonomy" id="3059078"/>
    <lineage>
        <taxon>Bacteria</taxon>
        <taxon>Pseudomonadati</taxon>
        <taxon>Bacteroidota</taxon>
        <taxon>Cytophagia</taxon>
        <taxon>Cytophagales</taxon>
        <taxon>Marivirgaceae</taxon>
        <taxon>Marivirga</taxon>
    </lineage>
</organism>
<evidence type="ECO:0000256" key="10">
    <source>
        <dbReference type="ARBA" id="ARBA00022729"/>
    </source>
</evidence>
<evidence type="ECO:0000256" key="12">
    <source>
        <dbReference type="ARBA" id="ARBA00022824"/>
    </source>
</evidence>
<evidence type="ECO:0000256" key="20">
    <source>
        <dbReference type="ARBA" id="ARBA00033328"/>
    </source>
</evidence>
<dbReference type="InterPro" id="IPR003137">
    <property type="entry name" value="PA_domain"/>
</dbReference>
<keyword evidence="13" id="KW-0862">Zinc</keyword>
<keyword evidence="15" id="KW-0482">Metalloprotease</keyword>
<dbReference type="SUPFAM" id="SSF53187">
    <property type="entry name" value="Zn-dependent exopeptidases"/>
    <property type="match status" value="1"/>
</dbReference>
<dbReference type="PANTHER" id="PTHR12053">
    <property type="entry name" value="PROTEASE FAMILY M28 PLASMA GLUTAMATE CARBOXYPEPTIDASE-RELATED"/>
    <property type="match status" value="1"/>
</dbReference>
<name>A0AA51NA86_9BACT</name>
<evidence type="ECO:0000256" key="17">
    <source>
        <dbReference type="ARBA" id="ARBA00023180"/>
    </source>
</evidence>
<proteinExistence type="predicted"/>
<dbReference type="KEGG" id="msaa:QYS49_37590"/>
<dbReference type="GO" id="GO:0046872">
    <property type="term" value="F:metal ion binding"/>
    <property type="evidence" value="ECO:0007669"/>
    <property type="project" value="UniProtKB-KW"/>
</dbReference>
<dbReference type="EMBL" id="CP129971">
    <property type="protein sequence ID" value="WMN11210.1"/>
    <property type="molecule type" value="Genomic_DNA"/>
</dbReference>
<evidence type="ECO:0000256" key="18">
    <source>
        <dbReference type="ARBA" id="ARBA00023228"/>
    </source>
</evidence>
<dbReference type="InterPro" id="IPR039866">
    <property type="entry name" value="CPQ"/>
</dbReference>
<evidence type="ECO:0000256" key="4">
    <source>
        <dbReference type="ARBA" id="ARBA00004613"/>
    </source>
</evidence>
<dbReference type="RefSeq" id="WP_308348115.1">
    <property type="nucleotide sequence ID" value="NZ_CP129971.1"/>
</dbReference>
<keyword evidence="7" id="KW-0121">Carboxypeptidase</keyword>
<dbReference type="Gene3D" id="3.40.630.10">
    <property type="entry name" value="Zn peptidases"/>
    <property type="match status" value="1"/>
</dbReference>
<keyword evidence="8" id="KW-0645">Protease</keyword>
<comment type="subunit">
    <text evidence="19">Homodimer. The monomeric form is inactive while the homodimer is active.</text>
</comment>
<keyword evidence="16" id="KW-0865">Zymogen</keyword>
<dbReference type="InterPro" id="IPR046450">
    <property type="entry name" value="PA_dom_sf"/>
</dbReference>
<evidence type="ECO:0000256" key="16">
    <source>
        <dbReference type="ARBA" id="ARBA00023145"/>
    </source>
</evidence>
<dbReference type="GO" id="GO:0006508">
    <property type="term" value="P:proteolysis"/>
    <property type="evidence" value="ECO:0007669"/>
    <property type="project" value="UniProtKB-KW"/>
</dbReference>
<keyword evidence="18" id="KW-0458">Lysosome</keyword>
<evidence type="ECO:0000259" key="22">
    <source>
        <dbReference type="Pfam" id="PF04389"/>
    </source>
</evidence>
<dbReference type="PROSITE" id="PS51257">
    <property type="entry name" value="PROKAR_LIPOPROTEIN"/>
    <property type="match status" value="1"/>
</dbReference>
<keyword evidence="9" id="KW-0479">Metal-binding</keyword>
<protein>
    <recommendedName>
        <fullName evidence="5">Carboxypeptidase Q</fullName>
    </recommendedName>
    <alternativeName>
        <fullName evidence="20">Plasma glutamate carboxypeptidase</fullName>
    </alternativeName>
</protein>
<reference evidence="23 24" key="1">
    <citation type="submission" date="2023-08" db="EMBL/GenBank/DDBJ databases">
        <title>Comparative genomics and taxonomic characterization of three novel marine species of genus Marivirga.</title>
        <authorList>
            <person name="Muhammad N."/>
            <person name="Kim S.-G."/>
        </authorList>
    </citation>
    <scope>NUCLEOTIDE SEQUENCE [LARGE SCALE GENOMIC DNA]</scope>
    <source>
        <strain evidence="23 24">BDSF4-3</strain>
    </source>
</reference>
<accession>A0AA51NA86</accession>
<dbReference type="GO" id="GO:0070573">
    <property type="term" value="F:metallodipeptidase activity"/>
    <property type="evidence" value="ECO:0007669"/>
    <property type="project" value="InterPro"/>
</dbReference>
<dbReference type="SUPFAM" id="SSF52025">
    <property type="entry name" value="PA domain"/>
    <property type="match status" value="1"/>
</dbReference>
<evidence type="ECO:0000256" key="3">
    <source>
        <dbReference type="ARBA" id="ARBA00004555"/>
    </source>
</evidence>
<keyword evidence="6" id="KW-0964">Secreted</keyword>
<dbReference type="GO" id="GO:0005764">
    <property type="term" value="C:lysosome"/>
    <property type="evidence" value="ECO:0007669"/>
    <property type="project" value="UniProtKB-SubCell"/>
</dbReference>
<evidence type="ECO:0000256" key="9">
    <source>
        <dbReference type="ARBA" id="ARBA00022723"/>
    </source>
</evidence>
<keyword evidence="10" id="KW-0732">Signal</keyword>
<evidence type="ECO:0000256" key="19">
    <source>
        <dbReference type="ARBA" id="ARBA00025833"/>
    </source>
</evidence>
<evidence type="ECO:0000256" key="6">
    <source>
        <dbReference type="ARBA" id="ARBA00022525"/>
    </source>
</evidence>
<dbReference type="Pfam" id="PF02225">
    <property type="entry name" value="PA"/>
    <property type="match status" value="1"/>
</dbReference>
<dbReference type="PANTHER" id="PTHR12053:SF3">
    <property type="entry name" value="CARBOXYPEPTIDASE Q"/>
    <property type="match status" value="1"/>
</dbReference>
<dbReference type="AlphaFoldDB" id="A0AA51NA86"/>
<evidence type="ECO:0000256" key="15">
    <source>
        <dbReference type="ARBA" id="ARBA00023049"/>
    </source>
</evidence>
<evidence type="ECO:0000256" key="7">
    <source>
        <dbReference type="ARBA" id="ARBA00022645"/>
    </source>
</evidence>
<dbReference type="GO" id="GO:0005576">
    <property type="term" value="C:extracellular region"/>
    <property type="evidence" value="ECO:0007669"/>
    <property type="project" value="UniProtKB-SubCell"/>
</dbReference>
<dbReference type="Proteomes" id="UP001230496">
    <property type="component" value="Chromosome"/>
</dbReference>
<evidence type="ECO:0000256" key="13">
    <source>
        <dbReference type="ARBA" id="ARBA00022833"/>
    </source>
</evidence>
<feature type="domain" description="PA" evidence="21">
    <location>
        <begin position="134"/>
        <end position="225"/>
    </location>
</feature>
<evidence type="ECO:0000256" key="14">
    <source>
        <dbReference type="ARBA" id="ARBA00023034"/>
    </source>
</evidence>
<dbReference type="GO" id="GO:0004180">
    <property type="term" value="F:carboxypeptidase activity"/>
    <property type="evidence" value="ECO:0007669"/>
    <property type="project" value="UniProtKB-KW"/>
</dbReference>
<keyword evidence="17" id="KW-0325">Glycoprotein</keyword>
<evidence type="ECO:0000259" key="21">
    <source>
        <dbReference type="Pfam" id="PF02225"/>
    </source>
</evidence>
<evidence type="ECO:0000256" key="8">
    <source>
        <dbReference type="ARBA" id="ARBA00022670"/>
    </source>
</evidence>
<evidence type="ECO:0000256" key="1">
    <source>
        <dbReference type="ARBA" id="ARBA00004240"/>
    </source>
</evidence>
<gene>
    <name evidence="23" type="ORF">QYS49_37590</name>
</gene>
<keyword evidence="11" id="KW-0378">Hydrolase</keyword>
<dbReference type="Pfam" id="PF04389">
    <property type="entry name" value="Peptidase_M28"/>
    <property type="match status" value="1"/>
</dbReference>
<sequence length="489" mass="54314">MKNTHKNIKQLVFSLPLFLLLSCNPNQKEEQNVLKSINQEVQDNSKAYSNLEKITSDIGHRLTGSENGAEAEEYTYELLKSYGYEDVEYHEFEVEAWARDSVRLEFNNEEVEAVVSLGHSPVSADVEHEVIDVGNGLRADFDSLKNEVKGKIALVYIGILDESPEGLKNIHRSEKTALAIEYGAKGIIITNQVPGGVLLTGTASVTGSLIDIPAICISYEKGMELKEQLNNGEEISAHIQMSNTSEMIKSRNVIATLPAKENTDENIIIGGHLDSWDLSTGAIDNGIGIAAILDIARTYKALDLQPKRNIKFVMFMGEEQGLLGSKEMVKMLADEGELGNVAYMMNIDMSGNPKGFNATGRKEMVPVFDEIGTKIQAVDSSFENTNANKAGLHSDHQSFMMEGIPVVGLVGNLEKKVYSYYHSNGDDFDLVNEEHLENTVRLGAMFLWELANLKEIPAKKLDFEQTKEYLIDQGLKEELELGNEWKWGE</sequence>
<dbReference type="InterPro" id="IPR007484">
    <property type="entry name" value="Peptidase_M28"/>
</dbReference>
<feature type="domain" description="Peptidase M28" evidence="22">
    <location>
        <begin position="252"/>
        <end position="442"/>
    </location>
</feature>
<keyword evidence="14" id="KW-0333">Golgi apparatus</keyword>